<sequence length="41" mass="4410">MNEKGTNKIRRIAVIGGGVGGLTFAIAMRHHGIDVDIYEQA</sequence>
<dbReference type="InterPro" id="IPR036188">
    <property type="entry name" value="FAD/NAD-bd_sf"/>
</dbReference>
<keyword evidence="1" id="KW-1133">Transmembrane helix</keyword>
<keyword evidence="1" id="KW-0812">Transmembrane</keyword>
<evidence type="ECO:0000313" key="2">
    <source>
        <dbReference type="EMBL" id="SEJ63657.1"/>
    </source>
</evidence>
<dbReference type="SUPFAM" id="SSF51905">
    <property type="entry name" value="FAD/NAD(P)-binding domain"/>
    <property type="match status" value="1"/>
</dbReference>
<feature type="non-terminal residue" evidence="2">
    <location>
        <position position="41"/>
    </location>
</feature>
<name>A0A1H7AID4_9GAMM</name>
<reference evidence="2 3" key="1">
    <citation type="submission" date="2016-10" db="EMBL/GenBank/DDBJ databases">
        <authorList>
            <person name="de Groot N.N."/>
        </authorList>
    </citation>
    <scope>NUCLEOTIDE SEQUENCE [LARGE SCALE GENOMIC DNA]</scope>
    <source>
        <strain evidence="2 3">DSM 1041</strain>
    </source>
</reference>
<gene>
    <name evidence="2" type="ORF">SAMN04244579_04963</name>
</gene>
<dbReference type="EMBL" id="FNYO01000242">
    <property type="protein sequence ID" value="SEJ63657.1"/>
    <property type="molecule type" value="Genomic_DNA"/>
</dbReference>
<dbReference type="Pfam" id="PF13450">
    <property type="entry name" value="NAD_binding_8"/>
    <property type="match status" value="1"/>
</dbReference>
<keyword evidence="1" id="KW-0472">Membrane</keyword>
<dbReference type="Gene3D" id="3.50.50.60">
    <property type="entry name" value="FAD/NAD(P)-binding domain"/>
    <property type="match status" value="1"/>
</dbReference>
<dbReference type="STRING" id="170623.SAMN04244579_04963"/>
<evidence type="ECO:0000313" key="3">
    <source>
        <dbReference type="Proteomes" id="UP000199005"/>
    </source>
</evidence>
<evidence type="ECO:0000256" key="1">
    <source>
        <dbReference type="SAM" id="Phobius"/>
    </source>
</evidence>
<feature type="transmembrane region" description="Helical" evidence="1">
    <location>
        <begin position="12"/>
        <end position="28"/>
    </location>
</feature>
<dbReference type="Proteomes" id="UP000199005">
    <property type="component" value="Unassembled WGS sequence"/>
</dbReference>
<proteinExistence type="predicted"/>
<organism evidence="2 3">
    <name type="scientific">Azotobacter beijerinckii</name>
    <dbReference type="NCBI Taxonomy" id="170623"/>
    <lineage>
        <taxon>Bacteria</taxon>
        <taxon>Pseudomonadati</taxon>
        <taxon>Pseudomonadota</taxon>
        <taxon>Gammaproteobacteria</taxon>
        <taxon>Pseudomonadales</taxon>
        <taxon>Pseudomonadaceae</taxon>
        <taxon>Azotobacter</taxon>
    </lineage>
</organism>
<dbReference type="AlphaFoldDB" id="A0A1H7AID4"/>
<dbReference type="RefSeq" id="WP_139211492.1">
    <property type="nucleotide sequence ID" value="NZ_FNYO01000242.1"/>
</dbReference>
<protein>
    <submittedName>
        <fullName evidence="2">NAD(P)-binding Rossmann-like domain-containing protein</fullName>
    </submittedName>
</protein>
<accession>A0A1H7AID4</accession>